<dbReference type="SUPFAM" id="SSF52833">
    <property type="entry name" value="Thioredoxin-like"/>
    <property type="match status" value="1"/>
</dbReference>
<keyword evidence="4" id="KW-0676">Redox-active center</keyword>
<evidence type="ECO:0000256" key="3">
    <source>
        <dbReference type="ARBA" id="ARBA00023157"/>
    </source>
</evidence>
<comment type="subcellular location">
    <subcellularLocation>
        <location evidence="1">Cell envelope</location>
    </subcellularLocation>
</comment>
<keyword evidence="2" id="KW-0201">Cytochrome c-type biogenesis</keyword>
<keyword evidence="7" id="KW-1185">Reference proteome</keyword>
<dbReference type="RefSeq" id="WP_320002922.1">
    <property type="nucleotide sequence ID" value="NZ_JAUHJS010000001.1"/>
</dbReference>
<comment type="caution">
    <text evidence="6">The sequence shown here is derived from an EMBL/GenBank/DDBJ whole genome shotgun (WGS) entry which is preliminary data.</text>
</comment>
<evidence type="ECO:0000259" key="5">
    <source>
        <dbReference type="PROSITE" id="PS51352"/>
    </source>
</evidence>
<dbReference type="Proteomes" id="UP001168552">
    <property type="component" value="Unassembled WGS sequence"/>
</dbReference>
<feature type="domain" description="Thioredoxin" evidence="5">
    <location>
        <begin position="225"/>
        <end position="364"/>
    </location>
</feature>
<dbReference type="CDD" id="cd02966">
    <property type="entry name" value="TlpA_like_family"/>
    <property type="match status" value="1"/>
</dbReference>
<evidence type="ECO:0000313" key="6">
    <source>
        <dbReference type="EMBL" id="MDN4164396.1"/>
    </source>
</evidence>
<evidence type="ECO:0000256" key="2">
    <source>
        <dbReference type="ARBA" id="ARBA00022748"/>
    </source>
</evidence>
<sequence>MILSVALLSVLSACSTDGKGIILSGKVNNPVEGQYIVLEEMKERSFDPIDTLYLGANNTFSHEVNLEAAGFYRLNFYNTQVVNLILDKSNIEVNVDGNNKGGFYEIKGSVDMDHMETINTLMEGFQSKARSLNEQFMAANQEQDTATMLQLQATYASEQKALREEVKKQIRTMGTSLAVIQSINYLDTENEFPLIDSLATKLKAAHPKSKPVIAFASQIEQLRALAIGAQAPEITLPNPNGENMSLSNLKGKYVLVDFWAAWCKPCRMENPNVVRLYNQYQSKGFEVFSVSLDRKKEDWVKAIEIDGLVWPNHVSDLQYFNSAAAATYQVNAIPATFLLDKEGKIIGKNLRGEALERKLAELFD</sequence>
<evidence type="ECO:0000256" key="4">
    <source>
        <dbReference type="ARBA" id="ARBA00023284"/>
    </source>
</evidence>
<dbReference type="PROSITE" id="PS51352">
    <property type="entry name" value="THIOREDOXIN_2"/>
    <property type="match status" value="1"/>
</dbReference>
<reference evidence="6" key="1">
    <citation type="submission" date="2023-06" db="EMBL/GenBank/DDBJ databases">
        <title>Cytophagales bacterium Strain LB-30, isolated from soil.</title>
        <authorList>
            <person name="Liu B."/>
        </authorList>
    </citation>
    <scope>NUCLEOTIDE SEQUENCE</scope>
    <source>
        <strain evidence="6">LB-30</strain>
    </source>
</reference>
<dbReference type="PANTHER" id="PTHR42852">
    <property type="entry name" value="THIOL:DISULFIDE INTERCHANGE PROTEIN DSBE"/>
    <property type="match status" value="1"/>
</dbReference>
<name>A0ABT8F2B5_9BACT</name>
<dbReference type="InterPro" id="IPR025380">
    <property type="entry name" value="DUF4369"/>
</dbReference>
<dbReference type="InterPro" id="IPR013766">
    <property type="entry name" value="Thioredoxin_domain"/>
</dbReference>
<dbReference type="PANTHER" id="PTHR42852:SF6">
    <property type="entry name" value="THIOL:DISULFIDE INTERCHANGE PROTEIN DSBE"/>
    <property type="match status" value="1"/>
</dbReference>
<dbReference type="InterPro" id="IPR036249">
    <property type="entry name" value="Thioredoxin-like_sf"/>
</dbReference>
<dbReference type="Pfam" id="PF00578">
    <property type="entry name" value="AhpC-TSA"/>
    <property type="match status" value="1"/>
</dbReference>
<evidence type="ECO:0000256" key="1">
    <source>
        <dbReference type="ARBA" id="ARBA00004196"/>
    </source>
</evidence>
<organism evidence="6 7">
    <name type="scientific">Shiella aurantiaca</name>
    <dbReference type="NCBI Taxonomy" id="3058365"/>
    <lineage>
        <taxon>Bacteria</taxon>
        <taxon>Pseudomonadati</taxon>
        <taxon>Bacteroidota</taxon>
        <taxon>Cytophagia</taxon>
        <taxon>Cytophagales</taxon>
        <taxon>Shiellaceae</taxon>
        <taxon>Shiella</taxon>
    </lineage>
</organism>
<gene>
    <name evidence="6" type="ORF">QWY31_02730</name>
</gene>
<dbReference type="Pfam" id="PF14289">
    <property type="entry name" value="DUF4369"/>
    <property type="match status" value="1"/>
</dbReference>
<dbReference type="Gene3D" id="3.40.30.10">
    <property type="entry name" value="Glutaredoxin"/>
    <property type="match status" value="1"/>
</dbReference>
<protein>
    <submittedName>
        <fullName evidence="6">TlpA disulfide reductase family protein</fullName>
    </submittedName>
</protein>
<proteinExistence type="predicted"/>
<dbReference type="EMBL" id="JAUHJS010000001">
    <property type="protein sequence ID" value="MDN4164396.1"/>
    <property type="molecule type" value="Genomic_DNA"/>
</dbReference>
<dbReference type="InterPro" id="IPR050553">
    <property type="entry name" value="Thioredoxin_ResA/DsbE_sf"/>
</dbReference>
<accession>A0ABT8F2B5</accession>
<keyword evidence="3" id="KW-1015">Disulfide bond</keyword>
<dbReference type="InterPro" id="IPR000866">
    <property type="entry name" value="AhpC/TSA"/>
</dbReference>
<evidence type="ECO:0000313" key="7">
    <source>
        <dbReference type="Proteomes" id="UP001168552"/>
    </source>
</evidence>